<dbReference type="PANTHER" id="PTHR38457:SF1">
    <property type="entry name" value="REGULATOR ABRB-RELATED"/>
    <property type="match status" value="1"/>
</dbReference>
<proteinExistence type="predicted"/>
<dbReference type="PANTHER" id="PTHR38457">
    <property type="entry name" value="REGULATOR ABRB-RELATED"/>
    <property type="match status" value="1"/>
</dbReference>
<evidence type="ECO:0000313" key="2">
    <source>
        <dbReference type="EMBL" id="BDE06958.1"/>
    </source>
</evidence>
<keyword evidence="3" id="KW-1185">Reference proteome</keyword>
<dbReference type="Proteomes" id="UP001317532">
    <property type="component" value="Chromosome"/>
</dbReference>
<reference evidence="2 3" key="1">
    <citation type="journal article" date="2022" name="ISME Commun">
        <title>Vulcanimicrobium alpinus gen. nov. sp. nov., the first cultivated representative of the candidate phylum 'Eremiobacterota', is a metabolically versatile aerobic anoxygenic phototroph.</title>
        <authorList>
            <person name="Yabe S."/>
            <person name="Muto K."/>
            <person name="Abe K."/>
            <person name="Yokota A."/>
            <person name="Staudigel H."/>
            <person name="Tebo B.M."/>
        </authorList>
    </citation>
    <scope>NUCLEOTIDE SEQUENCE [LARGE SCALE GENOMIC DNA]</scope>
    <source>
        <strain evidence="2 3">WC8-2</strain>
    </source>
</reference>
<accession>A0AAN2CAI2</accession>
<keyword evidence="1" id="KW-0472">Membrane</keyword>
<protein>
    <recommendedName>
        <fullName evidence="4">Ammonia monooxygenase</fullName>
    </recommendedName>
</protein>
<gene>
    <name evidence="2" type="ORF">WPS_22340</name>
</gene>
<dbReference type="KEGG" id="vab:WPS_22340"/>
<dbReference type="EMBL" id="AP025523">
    <property type="protein sequence ID" value="BDE06958.1"/>
    <property type="molecule type" value="Genomic_DNA"/>
</dbReference>
<organism evidence="2 3">
    <name type="scientific">Vulcanimicrobium alpinum</name>
    <dbReference type="NCBI Taxonomy" id="3016050"/>
    <lineage>
        <taxon>Bacteria</taxon>
        <taxon>Bacillati</taxon>
        <taxon>Vulcanimicrobiota</taxon>
        <taxon>Vulcanimicrobiia</taxon>
        <taxon>Vulcanimicrobiales</taxon>
        <taxon>Vulcanimicrobiaceae</taxon>
        <taxon>Vulcanimicrobium</taxon>
    </lineage>
</organism>
<feature type="transmembrane region" description="Helical" evidence="1">
    <location>
        <begin position="42"/>
        <end position="61"/>
    </location>
</feature>
<name>A0AAN2CAI2_UNVUL</name>
<dbReference type="InterPro" id="IPR007820">
    <property type="entry name" value="AbrB_fam"/>
</dbReference>
<keyword evidence="1" id="KW-1133">Transmembrane helix</keyword>
<dbReference type="GO" id="GO:0010468">
    <property type="term" value="P:regulation of gene expression"/>
    <property type="evidence" value="ECO:0007669"/>
    <property type="project" value="InterPro"/>
</dbReference>
<evidence type="ECO:0008006" key="4">
    <source>
        <dbReference type="Google" id="ProtNLM"/>
    </source>
</evidence>
<dbReference type="AlphaFoldDB" id="A0AAN2CAI2"/>
<sequence length="73" mass="7289">MLCALSAVLLVATIHVDALTAYLATTPGGLDAVTAIALGSGANVPLVLAIQALRIFVVILTGPPIAKLIARVA</sequence>
<dbReference type="Pfam" id="PF05145">
    <property type="entry name" value="AbrB"/>
    <property type="match status" value="1"/>
</dbReference>
<keyword evidence="1" id="KW-0812">Transmembrane</keyword>
<evidence type="ECO:0000256" key="1">
    <source>
        <dbReference type="SAM" id="Phobius"/>
    </source>
</evidence>
<dbReference type="GO" id="GO:0016020">
    <property type="term" value="C:membrane"/>
    <property type="evidence" value="ECO:0007669"/>
    <property type="project" value="InterPro"/>
</dbReference>
<evidence type="ECO:0000313" key="3">
    <source>
        <dbReference type="Proteomes" id="UP001317532"/>
    </source>
</evidence>